<dbReference type="InterPro" id="IPR011701">
    <property type="entry name" value="MFS"/>
</dbReference>
<dbReference type="AlphaFoldDB" id="A0A2K0TFF6"/>
<dbReference type="GO" id="GO:0005886">
    <property type="term" value="C:plasma membrane"/>
    <property type="evidence" value="ECO:0007669"/>
    <property type="project" value="TreeGrafter"/>
</dbReference>
<dbReference type="OrthoDB" id="10021397at2759"/>
<protein>
    <recommendedName>
        <fullName evidence="8">Major facilitator superfamily (MFS) profile domain-containing protein</fullName>
    </recommendedName>
</protein>
<dbReference type="InterPro" id="IPR020846">
    <property type="entry name" value="MFS_dom"/>
</dbReference>
<feature type="domain" description="Major facilitator superfamily (MFS) profile" evidence="8">
    <location>
        <begin position="58"/>
        <end position="177"/>
    </location>
</feature>
<keyword evidence="3" id="KW-0813">Transport</keyword>
<evidence type="ECO:0000256" key="2">
    <source>
        <dbReference type="ARBA" id="ARBA00007520"/>
    </source>
</evidence>
<sequence length="177" mass="18743">MKDVATIQKQQQQMAFSLLRLTWQASLSMGLSRRRSPRQAVMGISRLARSAASDGFSSVCLSHISALIYGLDTTIAADVQGSIVEAFVHVDQLAWIGAGFPLGSVAVVLPIGVLSTRFNMKWLYISSLVLFEVDSAVCGAAPNMNAIIVGRVIAGAGGAGLFLGCLNYFSTHHDGAI</sequence>
<evidence type="ECO:0000313" key="10">
    <source>
        <dbReference type="Proteomes" id="UP000236546"/>
    </source>
</evidence>
<comment type="subcellular location">
    <subcellularLocation>
        <location evidence="1">Membrane</location>
        <topology evidence="1">Multi-pass membrane protein</topology>
    </subcellularLocation>
</comment>
<dbReference type="EMBL" id="MTYH01000035">
    <property type="protein sequence ID" value="PNP44255.1"/>
    <property type="molecule type" value="Genomic_DNA"/>
</dbReference>
<evidence type="ECO:0000256" key="5">
    <source>
        <dbReference type="ARBA" id="ARBA00022989"/>
    </source>
</evidence>
<feature type="transmembrane region" description="Helical" evidence="7">
    <location>
        <begin position="93"/>
        <end position="115"/>
    </location>
</feature>
<dbReference type="Pfam" id="PF07690">
    <property type="entry name" value="MFS_1"/>
    <property type="match status" value="1"/>
</dbReference>
<dbReference type="PROSITE" id="PS50850">
    <property type="entry name" value="MFS"/>
    <property type="match status" value="1"/>
</dbReference>
<accession>A0A2K0TFF6</accession>
<dbReference type="InterPro" id="IPR036259">
    <property type="entry name" value="MFS_trans_sf"/>
</dbReference>
<proteinExistence type="inferred from homology"/>
<comment type="similarity">
    <text evidence="2">Belongs to the major facilitator superfamily. TCR/Tet family.</text>
</comment>
<dbReference type="GO" id="GO:0022857">
    <property type="term" value="F:transmembrane transporter activity"/>
    <property type="evidence" value="ECO:0007669"/>
    <property type="project" value="InterPro"/>
</dbReference>
<evidence type="ECO:0000256" key="7">
    <source>
        <dbReference type="SAM" id="Phobius"/>
    </source>
</evidence>
<dbReference type="Proteomes" id="UP000236546">
    <property type="component" value="Unassembled WGS sequence"/>
</dbReference>
<evidence type="ECO:0000259" key="8">
    <source>
        <dbReference type="PROSITE" id="PS50850"/>
    </source>
</evidence>
<gene>
    <name evidence="9" type="ORF">TGAMA5MH_03861</name>
</gene>
<feature type="transmembrane region" description="Helical" evidence="7">
    <location>
        <begin position="148"/>
        <end position="169"/>
    </location>
</feature>
<evidence type="ECO:0000256" key="1">
    <source>
        <dbReference type="ARBA" id="ARBA00004141"/>
    </source>
</evidence>
<dbReference type="PANTHER" id="PTHR23501">
    <property type="entry name" value="MAJOR FACILITATOR SUPERFAMILY"/>
    <property type="match status" value="1"/>
</dbReference>
<dbReference type="SUPFAM" id="SSF103473">
    <property type="entry name" value="MFS general substrate transporter"/>
    <property type="match status" value="1"/>
</dbReference>
<keyword evidence="5 7" id="KW-1133">Transmembrane helix</keyword>
<evidence type="ECO:0000256" key="4">
    <source>
        <dbReference type="ARBA" id="ARBA00022692"/>
    </source>
</evidence>
<evidence type="ECO:0000256" key="6">
    <source>
        <dbReference type="ARBA" id="ARBA00023136"/>
    </source>
</evidence>
<reference evidence="9 10" key="1">
    <citation type="submission" date="2017-02" db="EMBL/GenBank/DDBJ databases">
        <title>Genomes of Trichoderma spp. with biocontrol activity.</title>
        <authorList>
            <person name="Gardiner D."/>
            <person name="Kazan K."/>
            <person name="Vos C."/>
            <person name="Harvey P."/>
        </authorList>
    </citation>
    <scope>NUCLEOTIDE SEQUENCE [LARGE SCALE GENOMIC DNA]</scope>
    <source>
        <strain evidence="9 10">A5MH</strain>
    </source>
</reference>
<keyword evidence="6 7" id="KW-0472">Membrane</keyword>
<evidence type="ECO:0000313" key="9">
    <source>
        <dbReference type="EMBL" id="PNP44255.1"/>
    </source>
</evidence>
<dbReference type="PANTHER" id="PTHR23501:SF12">
    <property type="entry name" value="MAJOR FACILITATOR SUPERFAMILY (MFS) PROFILE DOMAIN-CONTAINING PROTEIN-RELATED"/>
    <property type="match status" value="1"/>
</dbReference>
<evidence type="ECO:0000256" key="3">
    <source>
        <dbReference type="ARBA" id="ARBA00022448"/>
    </source>
</evidence>
<comment type="caution">
    <text evidence="9">The sequence shown here is derived from an EMBL/GenBank/DDBJ whole genome shotgun (WGS) entry which is preliminary data.</text>
</comment>
<organism evidence="9 10">
    <name type="scientific">Trichoderma gamsii</name>
    <dbReference type="NCBI Taxonomy" id="398673"/>
    <lineage>
        <taxon>Eukaryota</taxon>
        <taxon>Fungi</taxon>
        <taxon>Dikarya</taxon>
        <taxon>Ascomycota</taxon>
        <taxon>Pezizomycotina</taxon>
        <taxon>Sordariomycetes</taxon>
        <taxon>Hypocreomycetidae</taxon>
        <taxon>Hypocreales</taxon>
        <taxon>Hypocreaceae</taxon>
        <taxon>Trichoderma</taxon>
    </lineage>
</organism>
<dbReference type="Gene3D" id="1.20.1250.20">
    <property type="entry name" value="MFS general substrate transporter like domains"/>
    <property type="match status" value="1"/>
</dbReference>
<name>A0A2K0TFF6_9HYPO</name>
<keyword evidence="4 7" id="KW-0812">Transmembrane</keyword>